<dbReference type="EMBL" id="GG745387">
    <property type="protein sequence ID" value="KNE73064.1"/>
    <property type="molecule type" value="Genomic_DNA"/>
</dbReference>
<feature type="compositionally biased region" description="Low complexity" evidence="10">
    <location>
        <begin position="36"/>
        <end position="58"/>
    </location>
</feature>
<dbReference type="InterPro" id="IPR036236">
    <property type="entry name" value="Znf_C2H2_sf"/>
</dbReference>
<feature type="compositionally biased region" description="Polar residues" evidence="10">
    <location>
        <begin position="77"/>
        <end position="86"/>
    </location>
</feature>
<comment type="subcellular location">
    <subcellularLocation>
        <location evidence="1">Nucleus</location>
    </subcellularLocation>
</comment>
<dbReference type="VEuPathDB" id="FungiDB:AMAG_17331"/>
<dbReference type="GO" id="GO:0008270">
    <property type="term" value="F:zinc ion binding"/>
    <property type="evidence" value="ECO:0007669"/>
    <property type="project" value="UniProtKB-KW"/>
</dbReference>
<dbReference type="eggNOG" id="KOG1721">
    <property type="taxonomic scope" value="Eukaryota"/>
</dbReference>
<keyword evidence="7" id="KW-0804">Transcription</keyword>
<dbReference type="SUPFAM" id="SSF57667">
    <property type="entry name" value="beta-beta-alpha zinc fingers"/>
    <property type="match status" value="1"/>
</dbReference>
<protein>
    <recommendedName>
        <fullName evidence="11">C2H2-type domain-containing protein</fullName>
    </recommendedName>
</protein>
<dbReference type="InterPro" id="IPR013087">
    <property type="entry name" value="Znf_C2H2_type"/>
</dbReference>
<dbReference type="GO" id="GO:0005634">
    <property type="term" value="C:nucleus"/>
    <property type="evidence" value="ECO:0007669"/>
    <property type="project" value="UniProtKB-SubCell"/>
</dbReference>
<evidence type="ECO:0000313" key="12">
    <source>
        <dbReference type="EMBL" id="KNE73064.1"/>
    </source>
</evidence>
<evidence type="ECO:0000256" key="2">
    <source>
        <dbReference type="ARBA" id="ARBA00022723"/>
    </source>
</evidence>
<dbReference type="PANTHER" id="PTHR24394">
    <property type="entry name" value="ZINC FINGER PROTEIN"/>
    <property type="match status" value="1"/>
</dbReference>
<accession>A0A0L0TEQ9</accession>
<dbReference type="Proteomes" id="UP000054350">
    <property type="component" value="Unassembled WGS sequence"/>
</dbReference>
<evidence type="ECO:0000256" key="1">
    <source>
        <dbReference type="ARBA" id="ARBA00004123"/>
    </source>
</evidence>
<organism evidence="12 13">
    <name type="scientific">Allomyces macrogynus (strain ATCC 38327)</name>
    <name type="common">Allomyces javanicus var. macrogynus</name>
    <dbReference type="NCBI Taxonomy" id="578462"/>
    <lineage>
        <taxon>Eukaryota</taxon>
        <taxon>Fungi</taxon>
        <taxon>Fungi incertae sedis</taxon>
        <taxon>Blastocladiomycota</taxon>
        <taxon>Blastocladiomycetes</taxon>
        <taxon>Blastocladiales</taxon>
        <taxon>Blastocladiaceae</taxon>
        <taxon>Allomyces</taxon>
    </lineage>
</organism>
<dbReference type="Gene3D" id="3.30.160.60">
    <property type="entry name" value="Classic Zinc Finger"/>
    <property type="match status" value="2"/>
</dbReference>
<keyword evidence="4 9" id="KW-0863">Zinc-finger</keyword>
<evidence type="ECO:0000256" key="9">
    <source>
        <dbReference type="PROSITE-ProRule" id="PRU00042"/>
    </source>
</evidence>
<dbReference type="FunFam" id="3.30.160.60:FF:000012">
    <property type="entry name" value="RB-associated KRAB zinc finger protein-like"/>
    <property type="match status" value="1"/>
</dbReference>
<dbReference type="PROSITE" id="PS00028">
    <property type="entry name" value="ZINC_FINGER_C2H2_1"/>
    <property type="match status" value="1"/>
</dbReference>
<evidence type="ECO:0000256" key="10">
    <source>
        <dbReference type="SAM" id="MobiDB-lite"/>
    </source>
</evidence>
<name>A0A0L0TEQ9_ALLM3</name>
<evidence type="ECO:0000256" key="8">
    <source>
        <dbReference type="ARBA" id="ARBA00023242"/>
    </source>
</evidence>
<keyword evidence="5" id="KW-0862">Zinc</keyword>
<keyword evidence="13" id="KW-1185">Reference proteome</keyword>
<feature type="domain" description="C2H2-type" evidence="11">
    <location>
        <begin position="132"/>
        <end position="150"/>
    </location>
</feature>
<feature type="region of interest" description="Disordered" evidence="10">
    <location>
        <begin position="1"/>
        <end position="94"/>
    </location>
</feature>
<reference evidence="13" key="2">
    <citation type="submission" date="2009-11" db="EMBL/GenBank/DDBJ databases">
        <title>The Genome Sequence of Allomyces macrogynus strain ATCC 38327.</title>
        <authorList>
            <consortium name="The Broad Institute Genome Sequencing Platform"/>
            <person name="Russ C."/>
            <person name="Cuomo C."/>
            <person name="Shea T."/>
            <person name="Young S.K."/>
            <person name="Zeng Q."/>
            <person name="Koehrsen M."/>
            <person name="Haas B."/>
            <person name="Borodovsky M."/>
            <person name="Guigo R."/>
            <person name="Alvarado L."/>
            <person name="Berlin A."/>
            <person name="Borenstein D."/>
            <person name="Chen Z."/>
            <person name="Engels R."/>
            <person name="Freedman E."/>
            <person name="Gellesch M."/>
            <person name="Goldberg J."/>
            <person name="Griggs A."/>
            <person name="Gujja S."/>
            <person name="Heiman D."/>
            <person name="Hepburn T."/>
            <person name="Howarth C."/>
            <person name="Jen D."/>
            <person name="Larson L."/>
            <person name="Lewis B."/>
            <person name="Mehta T."/>
            <person name="Park D."/>
            <person name="Pearson M."/>
            <person name="Roberts A."/>
            <person name="Saif S."/>
            <person name="Shenoy N."/>
            <person name="Sisk P."/>
            <person name="Stolte C."/>
            <person name="Sykes S."/>
            <person name="Walk T."/>
            <person name="White J."/>
            <person name="Yandava C."/>
            <person name="Burger G."/>
            <person name="Gray M.W."/>
            <person name="Holland P.W.H."/>
            <person name="King N."/>
            <person name="Lang F.B.F."/>
            <person name="Roger A.J."/>
            <person name="Ruiz-Trillo I."/>
            <person name="Lander E."/>
            <person name="Nusbaum C."/>
        </authorList>
    </citation>
    <scope>NUCLEOTIDE SEQUENCE [LARGE SCALE GENOMIC DNA]</scope>
    <source>
        <strain evidence="13">ATCC 38327</strain>
    </source>
</reference>
<keyword evidence="8" id="KW-0539">Nucleus</keyword>
<evidence type="ECO:0000256" key="5">
    <source>
        <dbReference type="ARBA" id="ARBA00022833"/>
    </source>
</evidence>
<dbReference type="PANTHER" id="PTHR24394:SF44">
    <property type="entry name" value="ZINC FINGER PROTEIN 271-LIKE"/>
    <property type="match status" value="1"/>
</dbReference>
<sequence length="209" mass="21694">MSMSPRRLPLPLPHPHPHHHVQQHQVHHDPAPGYMTPPSRAASPSTAAAAPLPASTTSTPPPPPSASTPPLTPSRDASPTGSTASNPALGPDVAVNDRATQRPFACTECGRTFWRKFDCIRHVRTHTRERPFPCAGCGRAFARKDALARHVQFAPVCLAAAADAELRAPMGRVERTAGGRVGKRSGGGARAAAVAAMAGASAAGPGVTM</sequence>
<evidence type="ECO:0000256" key="3">
    <source>
        <dbReference type="ARBA" id="ARBA00022737"/>
    </source>
</evidence>
<evidence type="ECO:0000256" key="6">
    <source>
        <dbReference type="ARBA" id="ARBA00023015"/>
    </source>
</evidence>
<dbReference type="GO" id="GO:0000981">
    <property type="term" value="F:DNA-binding transcription factor activity, RNA polymerase II-specific"/>
    <property type="evidence" value="ECO:0007669"/>
    <property type="project" value="TreeGrafter"/>
</dbReference>
<keyword evidence="3" id="KW-0677">Repeat</keyword>
<dbReference type="Pfam" id="PF00096">
    <property type="entry name" value="zf-C2H2"/>
    <property type="match status" value="1"/>
</dbReference>
<dbReference type="OrthoDB" id="8922241at2759"/>
<dbReference type="AlphaFoldDB" id="A0A0L0TEQ9"/>
<proteinExistence type="predicted"/>
<gene>
    <name evidence="12" type="ORF">AMAG_17331</name>
</gene>
<reference evidence="12 13" key="1">
    <citation type="submission" date="2009-11" db="EMBL/GenBank/DDBJ databases">
        <title>Annotation of Allomyces macrogynus ATCC 38327.</title>
        <authorList>
            <consortium name="The Broad Institute Genome Sequencing Platform"/>
            <person name="Russ C."/>
            <person name="Cuomo C."/>
            <person name="Burger G."/>
            <person name="Gray M.W."/>
            <person name="Holland P.W.H."/>
            <person name="King N."/>
            <person name="Lang F.B.F."/>
            <person name="Roger A.J."/>
            <person name="Ruiz-Trillo I."/>
            <person name="Young S.K."/>
            <person name="Zeng Q."/>
            <person name="Gargeya S."/>
            <person name="Fitzgerald M."/>
            <person name="Haas B."/>
            <person name="Abouelleil A."/>
            <person name="Alvarado L."/>
            <person name="Arachchi H.M."/>
            <person name="Berlin A."/>
            <person name="Chapman S.B."/>
            <person name="Gearin G."/>
            <person name="Goldberg J."/>
            <person name="Griggs A."/>
            <person name="Gujja S."/>
            <person name="Hansen M."/>
            <person name="Heiman D."/>
            <person name="Howarth C."/>
            <person name="Larimer J."/>
            <person name="Lui A."/>
            <person name="MacDonald P.J.P."/>
            <person name="McCowen C."/>
            <person name="Montmayeur A."/>
            <person name="Murphy C."/>
            <person name="Neiman D."/>
            <person name="Pearson M."/>
            <person name="Priest M."/>
            <person name="Roberts A."/>
            <person name="Saif S."/>
            <person name="Shea T."/>
            <person name="Sisk P."/>
            <person name="Stolte C."/>
            <person name="Sykes S."/>
            <person name="Wortman J."/>
            <person name="Nusbaum C."/>
            <person name="Birren B."/>
        </authorList>
    </citation>
    <scope>NUCLEOTIDE SEQUENCE [LARGE SCALE GENOMIC DNA]</scope>
    <source>
        <strain evidence="12 13">ATCC 38327</strain>
    </source>
</reference>
<dbReference type="OMA" id="CAGKRRY"/>
<evidence type="ECO:0000313" key="13">
    <source>
        <dbReference type="Proteomes" id="UP000054350"/>
    </source>
</evidence>
<keyword evidence="2" id="KW-0479">Metal-binding</keyword>
<feature type="domain" description="C2H2-type" evidence="11">
    <location>
        <begin position="104"/>
        <end position="131"/>
    </location>
</feature>
<keyword evidence="6" id="KW-0805">Transcription regulation</keyword>
<evidence type="ECO:0000256" key="4">
    <source>
        <dbReference type="ARBA" id="ARBA00022771"/>
    </source>
</evidence>
<dbReference type="PROSITE" id="PS50157">
    <property type="entry name" value="ZINC_FINGER_C2H2_2"/>
    <property type="match status" value="2"/>
</dbReference>
<evidence type="ECO:0000259" key="11">
    <source>
        <dbReference type="PROSITE" id="PS50157"/>
    </source>
</evidence>
<feature type="compositionally biased region" description="Pro residues" evidence="10">
    <location>
        <begin position="59"/>
        <end position="72"/>
    </location>
</feature>
<dbReference type="FunFam" id="3.30.160.60:FF:000446">
    <property type="entry name" value="Zinc finger protein"/>
    <property type="match status" value="1"/>
</dbReference>
<evidence type="ECO:0000256" key="7">
    <source>
        <dbReference type="ARBA" id="ARBA00023163"/>
    </source>
</evidence>
<dbReference type="STRING" id="578462.A0A0L0TEQ9"/>
<dbReference type="SMART" id="SM00355">
    <property type="entry name" value="ZnF_C2H2"/>
    <property type="match status" value="2"/>
</dbReference>